<sequence>MKALPLNIARCAGRFDLMPDGQWCPERNTCKRYLAFTQWDRGVVQDYQGIRVNMGVPDCRHKIEAEQQ</sequence>
<dbReference type="AlphaFoldDB" id="A0A2A3MMJ7"/>
<evidence type="ECO:0000313" key="2">
    <source>
        <dbReference type="Proteomes" id="UP000242313"/>
    </source>
</evidence>
<evidence type="ECO:0000313" key="1">
    <source>
        <dbReference type="EMBL" id="PBK05947.1"/>
    </source>
</evidence>
<keyword evidence="2" id="KW-1185">Reference proteome</keyword>
<comment type="caution">
    <text evidence="1">The sequence shown here is derived from an EMBL/GenBank/DDBJ whole genome shotgun (WGS) entry which is preliminary data.</text>
</comment>
<protein>
    <submittedName>
        <fullName evidence="1">Uncharacterized protein</fullName>
    </submittedName>
</protein>
<accession>A0A2A3MMJ7</accession>
<dbReference type="Proteomes" id="UP000242313">
    <property type="component" value="Unassembled WGS sequence"/>
</dbReference>
<proteinExistence type="predicted"/>
<organism evidence="1 2">
    <name type="scientific">Pseudomonas abyssi</name>
    <dbReference type="NCBI Taxonomy" id="170540"/>
    <lineage>
        <taxon>Bacteria</taxon>
        <taxon>Pseudomonadati</taxon>
        <taxon>Pseudomonadota</taxon>
        <taxon>Gammaproteobacteria</taxon>
        <taxon>Pseudomonadales</taxon>
        <taxon>Pseudomonadaceae</taxon>
        <taxon>Pseudomonas</taxon>
    </lineage>
</organism>
<dbReference type="EMBL" id="NTMR01000002">
    <property type="protein sequence ID" value="PBK05947.1"/>
    <property type="molecule type" value="Genomic_DNA"/>
</dbReference>
<dbReference type="RefSeq" id="WP_096003021.1">
    <property type="nucleotide sequence ID" value="NZ_NTMR01000002.1"/>
</dbReference>
<name>A0A2A3MMJ7_9PSED</name>
<reference evidence="1 2" key="1">
    <citation type="submission" date="2017-09" db="EMBL/GenBank/DDBJ databases">
        <title>Pseudomonas abyssi sp. nov. isolated from Abyssopelagic Water.</title>
        <authorList>
            <person name="Wei Y."/>
        </authorList>
    </citation>
    <scope>NUCLEOTIDE SEQUENCE [LARGE SCALE GENOMIC DNA]</scope>
    <source>
        <strain evidence="1 2">MT5</strain>
    </source>
</reference>
<gene>
    <name evidence="1" type="ORF">CNQ84_00795</name>
</gene>